<dbReference type="GeneID" id="8779266"/>
<proteinExistence type="predicted"/>
<dbReference type="Proteomes" id="UP000002613">
    <property type="component" value="Chromosome"/>
</dbReference>
<dbReference type="EMBL" id="CP001899">
    <property type="protein sequence ID" value="ADC65883.1"/>
    <property type="molecule type" value="Genomic_DNA"/>
</dbReference>
<keyword evidence="2" id="KW-1185">Reference proteome</keyword>
<dbReference type="AlphaFoldDB" id="D3RZH0"/>
<reference evidence="1 2" key="2">
    <citation type="journal article" date="2011" name="Stand. Genomic Sci.">
        <title>Complete genome sequence of Ferroglobus placidus AEDII12DO.</title>
        <authorList>
            <person name="Anderson I."/>
            <person name="Risso C."/>
            <person name="Holmes D."/>
            <person name="Lucas S."/>
            <person name="Copeland A."/>
            <person name="Lapidus A."/>
            <person name="Cheng J.F."/>
            <person name="Bruce D."/>
            <person name="Goodwin L."/>
            <person name="Pitluck S."/>
            <person name="Saunders E."/>
            <person name="Brettin T."/>
            <person name="Detter J.C."/>
            <person name="Han C."/>
            <person name="Tapia R."/>
            <person name="Larimer F."/>
            <person name="Land M."/>
            <person name="Hauser L."/>
            <person name="Woyke T."/>
            <person name="Lovley D."/>
            <person name="Kyrpides N."/>
            <person name="Ivanova N."/>
        </authorList>
    </citation>
    <scope>NUCLEOTIDE SEQUENCE [LARGE SCALE GENOMIC DNA]</scope>
    <source>
        <strain evidence="2">DSM 10642 / AEDII12DO</strain>
    </source>
</reference>
<dbReference type="STRING" id="589924.Ferp_1739"/>
<accession>D3RZH0</accession>
<dbReference type="KEGG" id="fpl:Ferp_1739"/>
<dbReference type="SUPFAM" id="SSF52218">
    <property type="entry name" value="Flavoproteins"/>
    <property type="match status" value="1"/>
</dbReference>
<reference evidence="2" key="1">
    <citation type="submission" date="2010-02" db="EMBL/GenBank/DDBJ databases">
        <title>Complete sequence of Ferroglobus placidus DSM 10642.</title>
        <authorList>
            <consortium name="US DOE Joint Genome Institute"/>
            <person name="Lucas S."/>
            <person name="Copeland A."/>
            <person name="Lapidus A."/>
            <person name="Cheng J.-F."/>
            <person name="Bruce D."/>
            <person name="Goodwin L."/>
            <person name="Pitluck S."/>
            <person name="Saunders E."/>
            <person name="Brettin T."/>
            <person name="Detter J.C."/>
            <person name="Han C."/>
            <person name="Tapia R."/>
            <person name="Larimer F."/>
            <person name="Land M."/>
            <person name="Hauser L."/>
            <person name="Kyrpides N."/>
            <person name="Ivanova N."/>
            <person name="Holmes D."/>
            <person name="Lovley D."/>
            <person name="Kyrpides N."/>
            <person name="Anderson I.J."/>
            <person name="Woyke T."/>
        </authorList>
    </citation>
    <scope>NUCLEOTIDE SEQUENCE [LARGE SCALE GENOMIC DNA]</scope>
    <source>
        <strain evidence="2">DSM 10642 / AEDII12DO</strain>
    </source>
</reference>
<organism evidence="1 2">
    <name type="scientific">Ferroglobus placidus (strain DSM 10642 / AEDII12DO)</name>
    <dbReference type="NCBI Taxonomy" id="589924"/>
    <lineage>
        <taxon>Archaea</taxon>
        <taxon>Methanobacteriati</taxon>
        <taxon>Methanobacteriota</taxon>
        <taxon>Archaeoglobi</taxon>
        <taxon>Archaeoglobales</taxon>
        <taxon>Archaeoglobaceae</taxon>
        <taxon>Ferroglobus</taxon>
    </lineage>
</organism>
<dbReference type="PaxDb" id="589924-Ferp_1739"/>
<dbReference type="OrthoDB" id="51615at2157"/>
<gene>
    <name evidence="1" type="ordered locus">Ferp_1739</name>
</gene>
<protein>
    <submittedName>
        <fullName evidence="1">Flavodoxin, putative</fullName>
    </submittedName>
</protein>
<sequence length="148" mass="17327">MSGSVLYFSYTGNSKKIAKTLAKEVKAKLIEVKPVLELPYVFWLSLSFFPLLGFPVKDVEVKDYRVAVCFPKWTFNCPPITELLKRGVFRGKKVFLFISYAGWREKEYADFYEKLFESFGAKVQLVELVKRDELKSSQIVRFKNLWML</sequence>
<evidence type="ECO:0000313" key="1">
    <source>
        <dbReference type="EMBL" id="ADC65883.1"/>
    </source>
</evidence>
<dbReference type="Gene3D" id="3.40.50.360">
    <property type="match status" value="1"/>
</dbReference>
<dbReference type="HOGENOM" id="CLU_1824421_0_0_2"/>
<dbReference type="InterPro" id="IPR029039">
    <property type="entry name" value="Flavoprotein-like_sf"/>
</dbReference>
<evidence type="ECO:0000313" key="2">
    <source>
        <dbReference type="Proteomes" id="UP000002613"/>
    </source>
</evidence>
<dbReference type="RefSeq" id="WP_012966222.1">
    <property type="nucleotide sequence ID" value="NC_013849.1"/>
</dbReference>
<dbReference type="eggNOG" id="arCOG00519">
    <property type="taxonomic scope" value="Archaea"/>
</dbReference>
<name>D3RZH0_FERPA</name>